<accession>A0ABD2XME0</accession>
<evidence type="ECO:0000313" key="1">
    <source>
        <dbReference type="EMBL" id="KAL3406336.1"/>
    </source>
</evidence>
<protein>
    <submittedName>
        <fullName evidence="1">Uncharacterized protein</fullName>
    </submittedName>
</protein>
<comment type="caution">
    <text evidence="1">The sequence shown here is derived from an EMBL/GenBank/DDBJ whole genome shotgun (WGS) entry which is preliminary data.</text>
</comment>
<dbReference type="AlphaFoldDB" id="A0ABD2XME0"/>
<reference evidence="1 2" key="1">
    <citation type="journal article" date="2024" name="bioRxiv">
        <title>A reference genome for Trichogramma kaykai: A tiny desert-dwelling parasitoid wasp with competing sex-ratio distorters.</title>
        <authorList>
            <person name="Culotta J."/>
            <person name="Lindsey A.R."/>
        </authorList>
    </citation>
    <scope>NUCLEOTIDE SEQUENCE [LARGE SCALE GENOMIC DNA]</scope>
    <source>
        <strain evidence="1 2">KSX58</strain>
    </source>
</reference>
<sequence>MWCNVDCHDNVSRSRKAKQSYTRIICTRGVGEALRGSPPSRPARPTAAAWKYITFFPRQIPCVPRSTAALQSPFPRPPSAAQRALQRCLSAYIT</sequence>
<evidence type="ECO:0000313" key="2">
    <source>
        <dbReference type="Proteomes" id="UP001627154"/>
    </source>
</evidence>
<organism evidence="1 2">
    <name type="scientific">Trichogramma kaykai</name>
    <dbReference type="NCBI Taxonomy" id="54128"/>
    <lineage>
        <taxon>Eukaryota</taxon>
        <taxon>Metazoa</taxon>
        <taxon>Ecdysozoa</taxon>
        <taxon>Arthropoda</taxon>
        <taxon>Hexapoda</taxon>
        <taxon>Insecta</taxon>
        <taxon>Pterygota</taxon>
        <taxon>Neoptera</taxon>
        <taxon>Endopterygota</taxon>
        <taxon>Hymenoptera</taxon>
        <taxon>Apocrita</taxon>
        <taxon>Proctotrupomorpha</taxon>
        <taxon>Chalcidoidea</taxon>
        <taxon>Trichogrammatidae</taxon>
        <taxon>Trichogramma</taxon>
    </lineage>
</organism>
<dbReference type="Proteomes" id="UP001627154">
    <property type="component" value="Unassembled WGS sequence"/>
</dbReference>
<dbReference type="EMBL" id="JBJJXI010000019">
    <property type="protein sequence ID" value="KAL3406336.1"/>
    <property type="molecule type" value="Genomic_DNA"/>
</dbReference>
<keyword evidence="2" id="KW-1185">Reference proteome</keyword>
<name>A0ABD2XME0_9HYME</name>
<proteinExistence type="predicted"/>
<gene>
    <name evidence="1" type="ORF">TKK_001678</name>
</gene>